<reference evidence="2" key="1">
    <citation type="submission" date="2021-10" db="EMBL/GenBank/DDBJ databases">
        <title>Tropical sea cucumber genome reveals ecological adaptation and Cuvierian tubules defense mechanism.</title>
        <authorList>
            <person name="Chen T."/>
        </authorList>
    </citation>
    <scope>NUCLEOTIDE SEQUENCE</scope>
    <source>
        <strain evidence="2">Nanhai2018</strain>
        <tissue evidence="2">Muscle</tissue>
    </source>
</reference>
<sequence length="463" mass="51182">MISVVAASIREKTFYLIVNTPQIGRHQKDVYLYAISKNGLAVGDEIEFTKKSGLPSIKVDSGIIKSDNINWGCYLRLAAQNRYKETLEGTYEAKYTTDNGLAITRYGFIKPKTRILNTKGVYTVTVYPETSGMEGLAGANIIGVSWSPGCYAIRWCKGRRRNINTGPKLTLTSTKDAGLYTISRGSRGKRGWFVQIKVIVASCQEDQYLSGGSCVDRTVTTCDNGGVPKDEDDECLIPPYFTDYTCAPDPDFCPSDWYSFGGIDYRCYQAFDTQMEFQDYENFCQSQNGHLASFHTQAELNGVVGRAEALTGSFYIGLNDRDVEGQFCYTDNSMFTLNDFDTGEPNDGGSGEDCVQIRISNSRWNDVPCSTNIKGICMQVPCLSFVLGQEAGATLRCEDLKGGNPTCRGFLICLGDLYGCKCASGWYGNNCDRPCYKGKWGPGCELDCPQTEKNCNRFTGPTQ</sequence>
<evidence type="ECO:0000313" key="3">
    <source>
        <dbReference type="Proteomes" id="UP001152320"/>
    </source>
</evidence>
<name>A0A9Q1HLZ7_HOLLE</name>
<dbReference type="InterPro" id="IPR016186">
    <property type="entry name" value="C-type_lectin-like/link_sf"/>
</dbReference>
<dbReference type="SUPFAM" id="SSF56436">
    <property type="entry name" value="C-type lectin-like"/>
    <property type="match status" value="1"/>
</dbReference>
<dbReference type="Pfam" id="PF00059">
    <property type="entry name" value="Lectin_C"/>
    <property type="match status" value="1"/>
</dbReference>
<organism evidence="2 3">
    <name type="scientific">Holothuria leucospilota</name>
    <name type="common">Black long sea cucumber</name>
    <name type="synonym">Mertensiothuria leucospilota</name>
    <dbReference type="NCBI Taxonomy" id="206669"/>
    <lineage>
        <taxon>Eukaryota</taxon>
        <taxon>Metazoa</taxon>
        <taxon>Echinodermata</taxon>
        <taxon>Eleutherozoa</taxon>
        <taxon>Echinozoa</taxon>
        <taxon>Holothuroidea</taxon>
        <taxon>Aspidochirotacea</taxon>
        <taxon>Aspidochirotida</taxon>
        <taxon>Holothuriidae</taxon>
        <taxon>Holothuria</taxon>
    </lineage>
</organism>
<dbReference type="InterPro" id="IPR050111">
    <property type="entry name" value="C-type_lectin/snaclec_domain"/>
</dbReference>
<evidence type="ECO:0000259" key="1">
    <source>
        <dbReference type="PROSITE" id="PS50041"/>
    </source>
</evidence>
<dbReference type="SMART" id="SM00034">
    <property type="entry name" value="CLECT"/>
    <property type="match status" value="1"/>
</dbReference>
<dbReference type="InterPro" id="IPR016187">
    <property type="entry name" value="CTDL_fold"/>
</dbReference>
<dbReference type="PROSITE" id="PS00022">
    <property type="entry name" value="EGF_1"/>
    <property type="match status" value="1"/>
</dbReference>
<dbReference type="InterPro" id="IPR001304">
    <property type="entry name" value="C-type_lectin-like"/>
</dbReference>
<keyword evidence="3" id="KW-1185">Reference proteome</keyword>
<gene>
    <name evidence="2" type="ORF">HOLleu_03633</name>
</gene>
<proteinExistence type="predicted"/>
<dbReference type="PANTHER" id="PTHR22803">
    <property type="entry name" value="MANNOSE, PHOSPHOLIPASE, LECTIN RECEPTOR RELATED"/>
    <property type="match status" value="1"/>
</dbReference>
<dbReference type="PROSITE" id="PS50041">
    <property type="entry name" value="C_TYPE_LECTIN_2"/>
    <property type="match status" value="1"/>
</dbReference>
<dbReference type="InterPro" id="IPR000742">
    <property type="entry name" value="EGF"/>
</dbReference>
<dbReference type="Proteomes" id="UP001152320">
    <property type="component" value="Chromosome 1"/>
</dbReference>
<dbReference type="Gene3D" id="3.10.100.10">
    <property type="entry name" value="Mannose-Binding Protein A, subunit A"/>
    <property type="match status" value="1"/>
</dbReference>
<dbReference type="AlphaFoldDB" id="A0A9Q1HLZ7"/>
<protein>
    <submittedName>
        <fullName evidence="2">Neurocan core protein</fullName>
    </submittedName>
</protein>
<feature type="domain" description="C-type lectin" evidence="1">
    <location>
        <begin position="263"/>
        <end position="378"/>
    </location>
</feature>
<dbReference type="OrthoDB" id="441660at2759"/>
<dbReference type="EMBL" id="JAIZAY010000001">
    <property type="protein sequence ID" value="KAJ8050428.1"/>
    <property type="molecule type" value="Genomic_DNA"/>
</dbReference>
<comment type="caution">
    <text evidence="2">The sequence shown here is derived from an EMBL/GenBank/DDBJ whole genome shotgun (WGS) entry which is preliminary data.</text>
</comment>
<accession>A0A9Q1HLZ7</accession>
<evidence type="ECO:0000313" key="2">
    <source>
        <dbReference type="EMBL" id="KAJ8050428.1"/>
    </source>
</evidence>